<gene>
    <name evidence="2" type="ORF">BO78DRAFT_245429</name>
</gene>
<evidence type="ECO:0000256" key="1">
    <source>
        <dbReference type="SAM" id="MobiDB-lite"/>
    </source>
</evidence>
<reference evidence="2 3" key="1">
    <citation type="submission" date="2018-02" db="EMBL/GenBank/DDBJ databases">
        <title>The genomes of Aspergillus section Nigri reveals drivers in fungal speciation.</title>
        <authorList>
            <consortium name="DOE Joint Genome Institute"/>
            <person name="Vesth T.C."/>
            <person name="Nybo J."/>
            <person name="Theobald S."/>
            <person name="Brandl J."/>
            <person name="Frisvad J.C."/>
            <person name="Nielsen K.F."/>
            <person name="Lyhne E.K."/>
            <person name="Kogle M.E."/>
            <person name="Kuo A."/>
            <person name="Riley R."/>
            <person name="Clum A."/>
            <person name="Nolan M."/>
            <person name="Lipzen A."/>
            <person name="Salamov A."/>
            <person name="Henrissat B."/>
            <person name="Wiebenga A."/>
            <person name="De vries R.P."/>
            <person name="Grigoriev I.V."/>
            <person name="Mortensen U.H."/>
            <person name="Andersen M.R."/>
            <person name="Baker S.E."/>
        </authorList>
    </citation>
    <scope>NUCLEOTIDE SEQUENCE [LARGE SCALE GENOMIC DNA]</scope>
    <source>
        <strain evidence="2 3">CBS 121057</strain>
    </source>
</reference>
<name>A0A319DZU4_ASPSB</name>
<dbReference type="EMBL" id="KZ826410">
    <property type="protein sequence ID" value="PYI01635.1"/>
    <property type="molecule type" value="Genomic_DNA"/>
</dbReference>
<organism evidence="2 3">
    <name type="scientific">Aspergillus sclerotiicarbonarius (strain CBS 121057 / IBT 28362)</name>
    <dbReference type="NCBI Taxonomy" id="1448318"/>
    <lineage>
        <taxon>Eukaryota</taxon>
        <taxon>Fungi</taxon>
        <taxon>Dikarya</taxon>
        <taxon>Ascomycota</taxon>
        <taxon>Pezizomycotina</taxon>
        <taxon>Eurotiomycetes</taxon>
        <taxon>Eurotiomycetidae</taxon>
        <taxon>Eurotiales</taxon>
        <taxon>Aspergillaceae</taxon>
        <taxon>Aspergillus</taxon>
        <taxon>Aspergillus subgen. Circumdati</taxon>
    </lineage>
</organism>
<dbReference type="Proteomes" id="UP000248423">
    <property type="component" value="Unassembled WGS sequence"/>
</dbReference>
<feature type="region of interest" description="Disordered" evidence="1">
    <location>
        <begin position="1"/>
        <end position="35"/>
    </location>
</feature>
<dbReference type="AlphaFoldDB" id="A0A319DZU4"/>
<accession>A0A319DZU4</accession>
<evidence type="ECO:0000313" key="3">
    <source>
        <dbReference type="Proteomes" id="UP000248423"/>
    </source>
</evidence>
<keyword evidence="3" id="KW-1185">Reference proteome</keyword>
<dbReference type="VEuPathDB" id="FungiDB:BO78DRAFT_245429"/>
<evidence type="ECO:0000313" key="2">
    <source>
        <dbReference type="EMBL" id="PYI01635.1"/>
    </source>
</evidence>
<protein>
    <submittedName>
        <fullName evidence="2">Uncharacterized protein</fullName>
    </submittedName>
</protein>
<sequence>MPSFHPGPGSSFGDRLLRCDGRQPSLPPRRTPHQSLAGRKLWSLRNHRRQRRKGLNQSIYDSRSSMRCFIILDGRWSSSGDVSWRKSIGGTVLFIATWEPHLLDYEGGCVSESWSRMYITGYFHGILH</sequence>
<proteinExistence type="predicted"/>